<name>A0A143YEG7_9LACT</name>
<keyword evidence="3" id="KW-1185">Reference proteome</keyword>
<reference evidence="2 3" key="1">
    <citation type="submission" date="2016-02" db="EMBL/GenBank/DDBJ databases">
        <authorList>
            <person name="Wen L."/>
            <person name="He K."/>
            <person name="Yang H."/>
        </authorList>
    </citation>
    <scope>NUCLEOTIDE SEQUENCE [LARGE SCALE GENOMIC DNA]</scope>
    <source>
        <strain evidence="2">Trichococcus palustris</strain>
    </source>
</reference>
<protein>
    <submittedName>
        <fullName evidence="2">Uncharacterized protein</fullName>
    </submittedName>
</protein>
<feature type="transmembrane region" description="Helical" evidence="1">
    <location>
        <begin position="12"/>
        <end position="32"/>
    </location>
</feature>
<proteinExistence type="predicted"/>
<evidence type="ECO:0000256" key="1">
    <source>
        <dbReference type="SAM" id="Phobius"/>
    </source>
</evidence>
<organism evidence="2 3">
    <name type="scientific">Trichococcus palustris</name>
    <dbReference type="NCBI Taxonomy" id="140314"/>
    <lineage>
        <taxon>Bacteria</taxon>
        <taxon>Bacillati</taxon>
        <taxon>Bacillota</taxon>
        <taxon>Bacilli</taxon>
        <taxon>Lactobacillales</taxon>
        <taxon>Carnobacteriaceae</taxon>
        <taxon>Trichococcus</taxon>
    </lineage>
</organism>
<keyword evidence="1" id="KW-0812">Transmembrane</keyword>
<dbReference type="AlphaFoldDB" id="A0A143YEG7"/>
<dbReference type="Proteomes" id="UP000242754">
    <property type="component" value="Unassembled WGS sequence"/>
</dbReference>
<evidence type="ECO:0000313" key="3">
    <source>
        <dbReference type="Proteomes" id="UP000242754"/>
    </source>
</evidence>
<evidence type="ECO:0000313" key="2">
    <source>
        <dbReference type="EMBL" id="CZQ87507.1"/>
    </source>
</evidence>
<gene>
    <name evidence="2" type="ORF">Tpal_906</name>
</gene>
<accession>A0A143YEG7</accession>
<dbReference type="RefSeq" id="WP_087031978.1">
    <property type="nucleotide sequence ID" value="NZ_FJNE01000002.1"/>
</dbReference>
<dbReference type="EMBL" id="FJNE01000002">
    <property type="protein sequence ID" value="CZQ87507.1"/>
    <property type="molecule type" value="Genomic_DNA"/>
</dbReference>
<keyword evidence="1" id="KW-0472">Membrane</keyword>
<dbReference type="OrthoDB" id="2165846at2"/>
<sequence length="113" mass="12383">MWSKKLRNKQGYMLLESLIGLSMIAVSLHLLVPHAIQIFQTLQQTGKEVELWRVAQDQMRVIAESGTPAATVTSAGIVFRIGWDPDSEGLTIEGEAGQEGVLVHVSEVQGTVR</sequence>
<dbReference type="STRING" id="140314.SAMN04488076_10552"/>
<keyword evidence="1" id="KW-1133">Transmembrane helix</keyword>